<organism evidence="1 2">
    <name type="scientific">Pyricularia oryzae (strain 70-15 / ATCC MYA-4617 / FGSC 8958)</name>
    <name type="common">Rice blast fungus</name>
    <name type="synonym">Magnaporthe oryzae</name>
    <dbReference type="NCBI Taxonomy" id="242507"/>
    <lineage>
        <taxon>Eukaryota</taxon>
        <taxon>Fungi</taxon>
        <taxon>Dikarya</taxon>
        <taxon>Ascomycota</taxon>
        <taxon>Pezizomycotina</taxon>
        <taxon>Sordariomycetes</taxon>
        <taxon>Sordariomycetidae</taxon>
        <taxon>Magnaporthales</taxon>
        <taxon>Pyriculariaceae</taxon>
        <taxon>Pyricularia</taxon>
    </lineage>
</organism>
<sequence>MTVGDLGRRASDAEDAGKKRLKMQVWKEYGVVLPSGNGRQLASRLKAQKCAACSMLDDWGSLKVAAMDGAASVLPSTWGLCIVGPHKRGFLNFRHNRGPANS</sequence>
<dbReference type="GeneID" id="27922174"/>
<gene>
    <name evidence="1" type="ORF">MGG_14982</name>
</gene>
<keyword evidence="2" id="KW-1185">Reference proteome</keyword>
<dbReference type="VEuPathDB" id="FungiDB:MGG_14982"/>
<dbReference type="RefSeq" id="XP_016845939.1">
    <property type="nucleotide sequence ID" value="XM_016990550.1"/>
</dbReference>
<dbReference type="AlphaFoldDB" id="A0A151V4B8"/>
<accession>A0A151V4B8</accession>
<evidence type="ECO:0000313" key="1">
    <source>
        <dbReference type="EMBL" id="KYQ30435.1"/>
    </source>
</evidence>
<evidence type="ECO:0000313" key="2">
    <source>
        <dbReference type="Proteomes" id="UP000009058"/>
    </source>
</evidence>
<dbReference type="Proteomes" id="UP000009058">
    <property type="component" value="Unassembled WGS sequence"/>
</dbReference>
<dbReference type="EMBL" id="JH165175">
    <property type="protein sequence ID" value="KYQ30435.1"/>
    <property type="molecule type" value="Genomic_DNA"/>
</dbReference>
<name>A0A151V4B8_PYRO7</name>
<protein>
    <submittedName>
        <fullName evidence="1">Uncharacterized protein</fullName>
    </submittedName>
</protein>
<reference evidence="1 2" key="1">
    <citation type="journal article" date="2005" name="Nature">
        <title>The genome sequence of the rice blast fungus Magnaporthe grisea.</title>
        <authorList>
            <person name="Dean R.A."/>
            <person name="Talbot N.J."/>
            <person name="Ebbole D.J."/>
            <person name="Farman M.L."/>
            <person name="Mitchell T.K."/>
            <person name="Orbach M.J."/>
            <person name="Thon M."/>
            <person name="Kulkarni R."/>
            <person name="Xu J.R."/>
            <person name="Pan H."/>
            <person name="Read N.D."/>
            <person name="Lee Y.H."/>
            <person name="Carbone I."/>
            <person name="Brown D."/>
            <person name="Oh Y.Y."/>
            <person name="Donofrio N."/>
            <person name="Jeong J.S."/>
            <person name="Soanes D.M."/>
            <person name="Djonovic S."/>
            <person name="Kolomiets E."/>
            <person name="Rehmeyer C."/>
            <person name="Li W."/>
            <person name="Harding M."/>
            <person name="Kim S."/>
            <person name="Lebrun M.H."/>
            <person name="Bohnert H."/>
            <person name="Coughlan S."/>
            <person name="Butler J."/>
            <person name="Calvo S."/>
            <person name="Ma L.J."/>
            <person name="Nicol R."/>
            <person name="Purcell S."/>
            <person name="Nusbaum C."/>
            <person name="Galagan J.E."/>
            <person name="Birren B.W."/>
        </authorList>
    </citation>
    <scope>NUCLEOTIDE SEQUENCE [LARGE SCALE GENOMIC DNA]</scope>
    <source>
        <strain evidence="2">70-15 / ATCC MYA-4617 / FGSC 8958</strain>
    </source>
</reference>
<proteinExistence type="predicted"/>
<dbReference type="KEGG" id="mgr:MGG_14982"/>
<dbReference type="InParanoid" id="A0A151V4B8"/>